<gene>
    <name evidence="2" type="ORF">HMPREF1476_00119</name>
</gene>
<feature type="transmembrane region" description="Helical" evidence="1">
    <location>
        <begin position="61"/>
        <end position="80"/>
    </location>
</feature>
<dbReference type="RefSeq" id="WP_005430911.1">
    <property type="nucleotide sequence ID" value="NZ_KE150480.1"/>
</dbReference>
<dbReference type="AlphaFoldDB" id="S3C6N5"/>
<protein>
    <recommendedName>
        <fullName evidence="4">YggT family protein</fullName>
    </recommendedName>
</protein>
<organism evidence="2 3">
    <name type="scientific">Sutterella wadsworthensis HGA0223</name>
    <dbReference type="NCBI Taxonomy" id="1203554"/>
    <lineage>
        <taxon>Bacteria</taxon>
        <taxon>Pseudomonadati</taxon>
        <taxon>Pseudomonadota</taxon>
        <taxon>Betaproteobacteria</taxon>
        <taxon>Burkholderiales</taxon>
        <taxon>Sutterellaceae</taxon>
        <taxon>Sutterella</taxon>
    </lineage>
</organism>
<dbReference type="PATRIC" id="fig|1203554.3.peg.110"/>
<dbReference type="HOGENOM" id="CLU_089905_0_1_4"/>
<evidence type="ECO:0000313" key="3">
    <source>
        <dbReference type="Proteomes" id="UP000014400"/>
    </source>
</evidence>
<reference evidence="2 3" key="1">
    <citation type="submission" date="2013-04" db="EMBL/GenBank/DDBJ databases">
        <title>The Genome Sequence of Sutterella wadsworthensis HGA0223.</title>
        <authorList>
            <consortium name="The Broad Institute Genomics Platform"/>
            <person name="Earl A."/>
            <person name="Ward D."/>
            <person name="Feldgarden M."/>
            <person name="Gevers D."/>
            <person name="Schmidt T.M."/>
            <person name="Dover J."/>
            <person name="Dai D."/>
            <person name="Walker B."/>
            <person name="Young S."/>
            <person name="Zeng Q."/>
            <person name="Gargeya S."/>
            <person name="Fitzgerald M."/>
            <person name="Haas B."/>
            <person name="Abouelleil A."/>
            <person name="Allen A.W."/>
            <person name="Alvarado L."/>
            <person name="Arachchi H.M."/>
            <person name="Berlin A.M."/>
            <person name="Chapman S.B."/>
            <person name="Gainer-Dewar J."/>
            <person name="Goldberg J."/>
            <person name="Griggs A."/>
            <person name="Gujja S."/>
            <person name="Hansen M."/>
            <person name="Howarth C."/>
            <person name="Imamovic A."/>
            <person name="Ireland A."/>
            <person name="Larimer J."/>
            <person name="McCowan C."/>
            <person name="Murphy C."/>
            <person name="Pearson M."/>
            <person name="Poon T.W."/>
            <person name="Priest M."/>
            <person name="Roberts A."/>
            <person name="Saif S."/>
            <person name="Shea T."/>
            <person name="Sisk P."/>
            <person name="Sykes S."/>
            <person name="Wortman J."/>
            <person name="Nusbaum C."/>
            <person name="Birren B."/>
        </authorList>
    </citation>
    <scope>NUCLEOTIDE SEQUENCE [LARGE SCALE GENOMIC DNA]</scope>
    <source>
        <strain evidence="2 3">HGA0223</strain>
    </source>
</reference>
<evidence type="ECO:0000313" key="2">
    <source>
        <dbReference type="EMBL" id="EPE01888.1"/>
    </source>
</evidence>
<feature type="transmembrane region" description="Helical" evidence="1">
    <location>
        <begin position="7"/>
        <end position="26"/>
    </location>
</feature>
<dbReference type="Proteomes" id="UP000014400">
    <property type="component" value="Unassembled WGS sequence"/>
</dbReference>
<dbReference type="Pfam" id="PF02325">
    <property type="entry name" value="CCB3_YggT"/>
    <property type="match status" value="2"/>
</dbReference>
<dbReference type="GO" id="GO:0016020">
    <property type="term" value="C:membrane"/>
    <property type="evidence" value="ECO:0007669"/>
    <property type="project" value="InterPro"/>
</dbReference>
<comment type="caution">
    <text evidence="2">The sequence shown here is derived from an EMBL/GenBank/DDBJ whole genome shotgun (WGS) entry which is preliminary data.</text>
</comment>
<keyword evidence="1" id="KW-0472">Membrane</keyword>
<keyword evidence="1" id="KW-1133">Transmembrane helix</keyword>
<dbReference type="EMBL" id="ATCF01000004">
    <property type="protein sequence ID" value="EPE01888.1"/>
    <property type="molecule type" value="Genomic_DNA"/>
</dbReference>
<keyword evidence="3" id="KW-1185">Reference proteome</keyword>
<feature type="transmembrane region" description="Helical" evidence="1">
    <location>
        <begin position="92"/>
        <end position="120"/>
    </location>
</feature>
<dbReference type="GeneID" id="64062023"/>
<dbReference type="eggNOG" id="COG0762">
    <property type="taxonomic scope" value="Bacteria"/>
</dbReference>
<evidence type="ECO:0008006" key="4">
    <source>
        <dbReference type="Google" id="ProtNLM"/>
    </source>
</evidence>
<feature type="transmembrane region" description="Helical" evidence="1">
    <location>
        <begin position="156"/>
        <end position="175"/>
    </location>
</feature>
<proteinExistence type="predicted"/>
<keyword evidence="1" id="KW-0812">Transmembrane</keyword>
<sequence>MLHLLQYILGIIFSCFGAILLLRAWLHYWALSPRHPLCEFVRRITDWLVVPISRVVPTRGGVHWSALLSALAVAVVAVLVHRTIGHLPATPIGLIIAPFAMMARWALEMISWGAIIWAVLSWVNRESPMTYTLAVLLDPFMRPIRRVLPTFRGIDFSPLVLILITNLLLIVIVPFSRGFIIL</sequence>
<evidence type="ECO:0000256" key="1">
    <source>
        <dbReference type="SAM" id="Phobius"/>
    </source>
</evidence>
<dbReference type="InterPro" id="IPR003425">
    <property type="entry name" value="CCB3/YggT"/>
</dbReference>
<name>S3C6N5_9BURK</name>
<dbReference type="STRING" id="1203554.HMPREF1476_00119"/>
<accession>S3C6N5</accession>